<evidence type="ECO:0000256" key="1">
    <source>
        <dbReference type="SAM" id="MobiDB-lite"/>
    </source>
</evidence>
<feature type="transmembrane region" description="Helical" evidence="2">
    <location>
        <begin position="21"/>
        <end position="38"/>
    </location>
</feature>
<feature type="compositionally biased region" description="Basic and acidic residues" evidence="1">
    <location>
        <begin position="259"/>
        <end position="280"/>
    </location>
</feature>
<dbReference type="AlphaFoldDB" id="A0A0U5BPF9"/>
<comment type="caution">
    <text evidence="3">The sequence shown here is derived from an EMBL/GenBank/DDBJ whole genome shotgun (WGS) entry which is preliminary data.</text>
</comment>
<keyword evidence="4" id="KW-1185">Reference proteome</keyword>
<keyword evidence="2" id="KW-0472">Membrane</keyword>
<organism evidence="3 4">
    <name type="scientific">Xanthomonas citri pv. citri</name>
    <dbReference type="NCBI Taxonomy" id="611301"/>
    <lineage>
        <taxon>Bacteria</taxon>
        <taxon>Pseudomonadati</taxon>
        <taxon>Pseudomonadota</taxon>
        <taxon>Gammaproteobacteria</taxon>
        <taxon>Lysobacterales</taxon>
        <taxon>Lysobacteraceae</taxon>
        <taxon>Xanthomonas</taxon>
    </lineage>
</organism>
<keyword evidence="2" id="KW-1133">Transmembrane helix</keyword>
<evidence type="ECO:0000313" key="4">
    <source>
        <dbReference type="Proteomes" id="UP000052230"/>
    </source>
</evidence>
<keyword evidence="2" id="KW-0812">Transmembrane</keyword>
<sequence>MRKVKANGLAAAVGNVLDKRLIVGLVIGGGLATAGYAVSAASGNSSTLGETNSTLISQEESVVAEKIRDDAEECATGDKEGTIGHSIGQAVKVHTEIASATPNVEKLFDVSGDCFSGLSQIYDLSFSIPSLATIISAAQDAVLKYAQKKVCSAVGEVTGMVTSPINEAIGKINQYGDWGNLSQLDPNLGAGYHSSGTGGTYNIGTNPFGMSQVDFGGGTGGTTGGTTGGSTGGNTGGTTPNPAIPSPGTGGVQPLNATPKEEPKPVTDEKSWRDRLGDLF</sequence>
<reference evidence="3 4" key="1">
    <citation type="submission" date="2014-09" db="EMBL/GenBank/DDBJ databases">
        <authorList>
            <person name="Regsiter A."/>
        </authorList>
    </citation>
    <scope>NUCLEOTIDE SEQUENCE [LARGE SCALE GENOMIC DNA]</scope>
</reference>
<dbReference type="EMBL" id="CCXZ01000025">
    <property type="protein sequence ID" value="CEG14721.1"/>
    <property type="molecule type" value="Genomic_DNA"/>
</dbReference>
<evidence type="ECO:0000313" key="3">
    <source>
        <dbReference type="EMBL" id="CEG14721.1"/>
    </source>
</evidence>
<accession>A0A0U5BPF9</accession>
<feature type="region of interest" description="Disordered" evidence="1">
    <location>
        <begin position="213"/>
        <end position="280"/>
    </location>
</feature>
<gene>
    <name evidence="3" type="ORF">XAC3562_1200044</name>
</gene>
<dbReference type="Proteomes" id="UP000052230">
    <property type="component" value="Unassembled WGS sequence"/>
</dbReference>
<proteinExistence type="predicted"/>
<name>A0A0U5BPF9_XANCI</name>
<protein>
    <submittedName>
        <fullName evidence="3">Uncharacterized protein</fullName>
    </submittedName>
</protein>
<evidence type="ECO:0000256" key="2">
    <source>
        <dbReference type="SAM" id="Phobius"/>
    </source>
</evidence>
<dbReference type="RefSeq" id="WP_050545333.1">
    <property type="nucleotide sequence ID" value="NZ_CP020883.1"/>
</dbReference>
<feature type="compositionally biased region" description="Gly residues" evidence="1">
    <location>
        <begin position="215"/>
        <end position="236"/>
    </location>
</feature>